<dbReference type="PROSITE" id="PS01014">
    <property type="entry name" value="NUSG"/>
    <property type="match status" value="1"/>
</dbReference>
<keyword evidence="4 5" id="KW-0804">Transcription</keyword>
<evidence type="ECO:0000256" key="3">
    <source>
        <dbReference type="ARBA" id="ARBA00023015"/>
    </source>
</evidence>
<dbReference type="GO" id="GO:0005829">
    <property type="term" value="C:cytosol"/>
    <property type="evidence" value="ECO:0007669"/>
    <property type="project" value="TreeGrafter"/>
</dbReference>
<keyword evidence="2 5" id="KW-0889">Transcription antitermination</keyword>
<dbReference type="GO" id="GO:0006353">
    <property type="term" value="P:DNA-templated transcription termination"/>
    <property type="evidence" value="ECO:0007669"/>
    <property type="project" value="UniProtKB-UniRule"/>
</dbReference>
<dbReference type="PATRIC" id="fig|1619087.5.peg.293"/>
<dbReference type="SUPFAM" id="SSF50104">
    <property type="entry name" value="Translation proteins SH3-like domain"/>
    <property type="match status" value="1"/>
</dbReference>
<evidence type="ECO:0000313" key="12">
    <source>
        <dbReference type="Proteomes" id="UP000034852"/>
    </source>
</evidence>
<dbReference type="GO" id="GO:0006354">
    <property type="term" value="P:DNA-templated transcription elongation"/>
    <property type="evidence" value="ECO:0007669"/>
    <property type="project" value="UniProtKB-UniRule"/>
</dbReference>
<dbReference type="NCBIfam" id="TIGR00922">
    <property type="entry name" value="nusG"/>
    <property type="match status" value="1"/>
</dbReference>
<feature type="region of interest" description="Disordered" evidence="8">
    <location>
        <begin position="16"/>
        <end position="38"/>
    </location>
</feature>
<dbReference type="PANTHER" id="PTHR30265">
    <property type="entry name" value="RHO-INTERACTING TRANSCRIPTION TERMINATION FACTOR NUSG"/>
    <property type="match status" value="1"/>
</dbReference>
<dbReference type="InterPro" id="IPR015869">
    <property type="entry name" value="Transcrpt_antiterm_NusG_bac_CS"/>
</dbReference>
<dbReference type="SUPFAM" id="SSF82679">
    <property type="entry name" value="N-utilization substance G protein NusG, N-terminal domain"/>
    <property type="match status" value="1"/>
</dbReference>
<dbReference type="GO" id="GO:0032784">
    <property type="term" value="P:regulation of DNA-templated transcription elongation"/>
    <property type="evidence" value="ECO:0007669"/>
    <property type="project" value="InterPro"/>
</dbReference>
<evidence type="ECO:0000313" key="11">
    <source>
        <dbReference type="EMBL" id="KKQ35632.1"/>
    </source>
</evidence>
<feature type="domain" description="KOW" evidence="10">
    <location>
        <begin position="160"/>
        <end position="187"/>
    </location>
</feature>
<dbReference type="EMBL" id="LBTH01000020">
    <property type="protein sequence ID" value="KKQ35632.1"/>
    <property type="molecule type" value="Genomic_DNA"/>
</dbReference>
<protein>
    <recommendedName>
        <fullName evidence="5 6">Transcription termination/antitermination protein NusG</fullName>
    </recommendedName>
</protein>
<dbReference type="InterPro" id="IPR036735">
    <property type="entry name" value="NGN_dom_sf"/>
</dbReference>
<dbReference type="AlphaFoldDB" id="A0A0G0H0A0"/>
<dbReference type="InterPro" id="IPR001062">
    <property type="entry name" value="Transcrpt_antiterm_NusG"/>
</dbReference>
<evidence type="ECO:0000256" key="4">
    <source>
        <dbReference type="ARBA" id="ARBA00023163"/>
    </source>
</evidence>
<organism evidence="11 12">
    <name type="scientific">candidate division WS6 bacterium GW2011_GWA2_37_6</name>
    <dbReference type="NCBI Taxonomy" id="1619087"/>
    <lineage>
        <taxon>Bacteria</taxon>
        <taxon>Candidatus Dojkabacteria</taxon>
    </lineage>
</organism>
<dbReference type="PRINTS" id="PR00338">
    <property type="entry name" value="NUSGTNSCPFCT"/>
</dbReference>
<evidence type="ECO:0000256" key="6">
    <source>
        <dbReference type="NCBIfam" id="TIGR00922"/>
    </source>
</evidence>
<comment type="caution">
    <text evidence="11">The sequence shown here is derived from an EMBL/GenBank/DDBJ whole genome shotgun (WGS) entry which is preliminary data.</text>
</comment>
<dbReference type="FunFam" id="2.30.30.30:FF:000002">
    <property type="entry name" value="Transcription termination/antitermination factor NusG"/>
    <property type="match status" value="1"/>
</dbReference>
<evidence type="ECO:0000256" key="1">
    <source>
        <dbReference type="ARBA" id="ARBA00022472"/>
    </source>
</evidence>
<evidence type="ECO:0000259" key="9">
    <source>
        <dbReference type="SMART" id="SM00738"/>
    </source>
</evidence>
<evidence type="ECO:0000256" key="5">
    <source>
        <dbReference type="HAMAP-Rule" id="MF_00948"/>
    </source>
</evidence>
<dbReference type="SMART" id="SM00738">
    <property type="entry name" value="NGN"/>
    <property type="match status" value="1"/>
</dbReference>
<dbReference type="InterPro" id="IPR047050">
    <property type="entry name" value="NGN"/>
</dbReference>
<feature type="compositionally biased region" description="Basic and acidic residues" evidence="8">
    <location>
        <begin position="26"/>
        <end position="38"/>
    </location>
</feature>
<evidence type="ECO:0000259" key="10">
    <source>
        <dbReference type="SMART" id="SM00739"/>
    </source>
</evidence>
<dbReference type="CDD" id="cd09891">
    <property type="entry name" value="NGN_Bact_1"/>
    <property type="match status" value="1"/>
</dbReference>
<name>A0A0G0H0A0_9BACT</name>
<dbReference type="HAMAP" id="MF_00948">
    <property type="entry name" value="NusG"/>
    <property type="match status" value="1"/>
</dbReference>
<feature type="domain" description="NusG-like N-terminal" evidence="9">
    <location>
        <begin position="42"/>
        <end position="150"/>
    </location>
</feature>
<dbReference type="CDD" id="cd06091">
    <property type="entry name" value="KOW_NusG"/>
    <property type="match status" value="1"/>
</dbReference>
<gene>
    <name evidence="5" type="primary">nusG</name>
    <name evidence="11" type="ORF">US52_C0020G0009</name>
</gene>
<dbReference type="InterPro" id="IPR008991">
    <property type="entry name" value="Translation_prot_SH3-like_sf"/>
</dbReference>
<dbReference type="Pfam" id="PF00467">
    <property type="entry name" value="KOW"/>
    <property type="match status" value="1"/>
</dbReference>
<dbReference type="Gene3D" id="3.30.70.940">
    <property type="entry name" value="NusG, N-terminal domain"/>
    <property type="match status" value="1"/>
</dbReference>
<dbReference type="InterPro" id="IPR006645">
    <property type="entry name" value="NGN-like_dom"/>
</dbReference>
<proteinExistence type="inferred from homology"/>
<dbReference type="InterPro" id="IPR043425">
    <property type="entry name" value="NusG-like"/>
</dbReference>
<keyword evidence="3 5" id="KW-0805">Transcription regulation</keyword>
<sequence length="214" mass="23976">MATKKTTTKVVKATKTTKVAKAKKKEKTESRKEVEKKPTNENAKWYIINTYSGHEKKVAQLIGEKVKANELEDKIIDIVVPTQDKIVVKEGKKRKVEEKLFPGYVLVQMEMNDDTWRVVRNTEGVTGFVGTEKKPTSLNEIEVKSILAFMDVEQPAYSTTFAVGDAVKVVDGPFKDFVGAINEINEAKGQVKVLLSVFGRETPVVLDFLQVTKL</sequence>
<comment type="similarity">
    <text evidence="5 7">Belongs to the NusG family.</text>
</comment>
<dbReference type="PANTHER" id="PTHR30265:SF2">
    <property type="entry name" value="TRANSCRIPTION TERMINATION_ANTITERMINATION PROTEIN NUSG"/>
    <property type="match status" value="1"/>
</dbReference>
<dbReference type="GO" id="GO:0031564">
    <property type="term" value="P:transcription antitermination"/>
    <property type="evidence" value="ECO:0007669"/>
    <property type="project" value="UniProtKB-UniRule"/>
</dbReference>
<dbReference type="InterPro" id="IPR014722">
    <property type="entry name" value="Rib_uL2_dom2"/>
</dbReference>
<reference evidence="11 12" key="1">
    <citation type="journal article" date="2015" name="Nature">
        <title>rRNA introns, odd ribosomes, and small enigmatic genomes across a large radiation of phyla.</title>
        <authorList>
            <person name="Brown C.T."/>
            <person name="Hug L.A."/>
            <person name="Thomas B.C."/>
            <person name="Sharon I."/>
            <person name="Castelle C.J."/>
            <person name="Singh A."/>
            <person name="Wilkins M.J."/>
            <person name="Williams K.H."/>
            <person name="Banfield J.F."/>
        </authorList>
    </citation>
    <scope>NUCLEOTIDE SEQUENCE [LARGE SCALE GENOMIC DNA]</scope>
</reference>
<dbReference type="SMART" id="SM00739">
    <property type="entry name" value="KOW"/>
    <property type="match status" value="1"/>
</dbReference>
<dbReference type="InterPro" id="IPR005824">
    <property type="entry name" value="KOW"/>
</dbReference>
<keyword evidence="1 5" id="KW-0806">Transcription termination</keyword>
<dbReference type="Pfam" id="PF02357">
    <property type="entry name" value="NusG"/>
    <property type="match status" value="1"/>
</dbReference>
<evidence type="ECO:0000256" key="2">
    <source>
        <dbReference type="ARBA" id="ARBA00022814"/>
    </source>
</evidence>
<accession>A0A0G0H0A0</accession>
<evidence type="ECO:0000256" key="8">
    <source>
        <dbReference type="SAM" id="MobiDB-lite"/>
    </source>
</evidence>
<comment type="function">
    <text evidence="5 7">Participates in transcription elongation, termination and antitermination.</text>
</comment>
<dbReference type="Proteomes" id="UP000034852">
    <property type="component" value="Unassembled WGS sequence"/>
</dbReference>
<dbReference type="Gene3D" id="2.30.30.30">
    <property type="match status" value="1"/>
</dbReference>
<evidence type="ECO:0000256" key="7">
    <source>
        <dbReference type="RuleBase" id="RU000538"/>
    </source>
</evidence>